<dbReference type="OrthoDB" id="9816502at2"/>
<dbReference type="Proteomes" id="UP000270299">
    <property type="component" value="Unassembled WGS sequence"/>
</dbReference>
<comment type="caution">
    <text evidence="1">The sequence shown here is derived from an EMBL/GenBank/DDBJ whole genome shotgun (WGS) entry which is preliminary data.</text>
</comment>
<accession>A0A3L6ZZ65</accession>
<gene>
    <name evidence="1" type="ORF">D9V29_03625</name>
</gene>
<dbReference type="RefSeq" id="WP_121671957.1">
    <property type="nucleotide sequence ID" value="NZ_BMXM01000003.1"/>
</dbReference>
<reference evidence="1 2" key="1">
    <citation type="submission" date="2018-10" db="EMBL/GenBank/DDBJ databases">
        <authorList>
            <person name="Li J."/>
        </authorList>
    </citation>
    <scope>NUCLEOTIDE SEQUENCE [LARGE SCALE GENOMIC DNA]</scope>
    <source>
        <strain evidence="1 2">CCTCC AB209002</strain>
    </source>
</reference>
<keyword evidence="2" id="KW-1185">Reference proteome</keyword>
<name>A0A3L6ZZ65_9MICO</name>
<dbReference type="EMBL" id="RCUV01000003">
    <property type="protein sequence ID" value="RLP73104.1"/>
    <property type="molecule type" value="Genomic_DNA"/>
</dbReference>
<evidence type="ECO:0000313" key="1">
    <source>
        <dbReference type="EMBL" id="RLP73104.1"/>
    </source>
</evidence>
<dbReference type="AlphaFoldDB" id="A0A3L6ZZ65"/>
<organism evidence="1 2">
    <name type="scientific">Mycetocola manganoxydans</name>
    <dbReference type="NCBI Taxonomy" id="699879"/>
    <lineage>
        <taxon>Bacteria</taxon>
        <taxon>Bacillati</taxon>
        <taxon>Actinomycetota</taxon>
        <taxon>Actinomycetes</taxon>
        <taxon>Micrococcales</taxon>
        <taxon>Microbacteriaceae</taxon>
        <taxon>Mycetocola</taxon>
    </lineage>
</organism>
<proteinExistence type="predicted"/>
<evidence type="ECO:0000313" key="2">
    <source>
        <dbReference type="Proteomes" id="UP000270299"/>
    </source>
</evidence>
<sequence>MSSLDEIAAQVFQPLGVSAHNVVKDAFRLVVAADEKFVESAVAIEQLEFASFAVGGLSAAAEQPAAGTVRSDSRVTIPLSDSAGTPASAGLTVTLFGPGDVRGIDPAQIVRRYPAPGTLSAEETVLAHIEFDRPELPWSFSAAAPVGSLRPWLTLIVVEQGVAEWEPSTGQLPVLRVPLAELPPLAQTHLLAHAQAPRATNTSSLALRLSPEYAAVNLSRLLSSRVLKQDTDYIAAVVPTTDVGVRGGLGVTGGTLDPAWHPASDDPVRLPVYDRWEFRTGPDGDFATLALRLHGVVAPYEVGRRFIDVSEPGQPLPPLPEDATGAKQVLRCALFSPTPAPTPEKAIAENATWPDPMIDTLRAELDRPAEIEGTQERTGDVPDLPILGPHIYAKLHRGSAVITGTDWFAQLNLSPVNRIIAGLGTRVVQRDQEQLMQAAWAQVGEVEKANRAIHLAQLAELLATRIHVRIASLQQGRLLQVAGPLATRVSLTAGTTLAANIAASATPTAAVSGAFRRVTRPDGPVLRRADAASRRRAGSLVGTDQLMRDFTRIYSNPDGIGRISADAIRMLDAALVSKAIDVRPEKVGTTLTTASREMKGGIASYLTEPSAWKPPQAGFSVTDVIVRQWGDRILQDSAIPELKAVRAQRVGPLAAELAKVKGVPGGDFRDRLEAEAVNLNNVIVGLLATGQDTSVVIDPVRRDSILRGTPIGTAVGRVPGGVRLPAAGTGRKAAGIRGLTEIDPSLLQRVTTRSSPKTRDAALGNLANLAKVRISPVLDRLNELPIDVLRAEMVTLVDPGNLLSIDKVPRRNTLTVNNLTALLQPASTIRAALNGRLHLTGERGRAWFARPFISPILAAPRFDRPMYQALNDYSTDWLVPGLGLLPDDDFVTVLSTNSEFMEAFFVGLSDEMGRELLWRNYPTDRRGTYFRRFWDEHDDELSQQIHAFTRTELKSHVTVGGSGGSGPRAVIVVKSDLVHRYPDLIIQVARNQGTVENPEFEKVGSPQQTAKQLFAAYLEPDVALIGVDLGLDEIDRPEWWILIAEHPTATRFDRPRDADMPPGAQFLTVPAAADAARYASARLHDPVRVAFQATDLVKREA</sequence>
<protein>
    <submittedName>
        <fullName evidence="1">Uncharacterized protein</fullName>
    </submittedName>
</protein>